<dbReference type="AlphaFoldDB" id="A0A1H4LQV4"/>
<name>A0A1H4LQV4_9PSED</name>
<evidence type="ECO:0000313" key="2">
    <source>
        <dbReference type="Proteomes" id="UP000198982"/>
    </source>
</evidence>
<keyword evidence="2" id="KW-1185">Reference proteome</keyword>
<organism evidence="1 2">
    <name type="scientific">Pseudomonas saponiphila</name>
    <dbReference type="NCBI Taxonomy" id="556534"/>
    <lineage>
        <taxon>Bacteria</taxon>
        <taxon>Pseudomonadati</taxon>
        <taxon>Pseudomonadota</taxon>
        <taxon>Gammaproteobacteria</taxon>
        <taxon>Pseudomonadales</taxon>
        <taxon>Pseudomonadaceae</taxon>
        <taxon>Pseudomonas</taxon>
    </lineage>
</organism>
<proteinExistence type="predicted"/>
<gene>
    <name evidence="1" type="ORF">SAMN05216178_2041</name>
</gene>
<evidence type="ECO:0000313" key="1">
    <source>
        <dbReference type="EMBL" id="SEB73159.1"/>
    </source>
</evidence>
<dbReference type="Proteomes" id="UP000198982">
    <property type="component" value="Unassembled WGS sequence"/>
</dbReference>
<accession>A0A1H4LQV4</accession>
<sequence length="283" mass="30616">MNWFIHNRLGHYLCNEAGADGGDGGGGATPPAATPPAGSVLNSGATHDWMPEKYRTSKEDGSLDLDASSRKMAEAYRHLESRMGSGDAPPKSADDYTVKLEGVEGFNWDEFKADESTQSFLKGAHAKGLTNDQVQYVIGEYMKAAPGLIEGGVQLTQQDCTAALKSVWTDDQTMRTNVTASFRAAEAFANPEGQPGSFQNLAAKYGNDPDFIAFTANIGKELREDSQINGGAPVSEADFNVKAAELRQLLVELPPHDPKRKGVQAQLDEMYNRRFGKPQSRLG</sequence>
<dbReference type="EMBL" id="FNTJ01000001">
    <property type="protein sequence ID" value="SEB73159.1"/>
    <property type="molecule type" value="Genomic_DNA"/>
</dbReference>
<dbReference type="RefSeq" id="WP_092312857.1">
    <property type="nucleotide sequence ID" value="NZ_FNTJ01000001.1"/>
</dbReference>
<reference evidence="2" key="1">
    <citation type="submission" date="2016-10" db="EMBL/GenBank/DDBJ databases">
        <authorList>
            <person name="Varghese N."/>
            <person name="Submissions S."/>
        </authorList>
    </citation>
    <scope>NUCLEOTIDE SEQUENCE [LARGE SCALE GENOMIC DNA]</scope>
    <source>
        <strain evidence="2">DSM 9751</strain>
    </source>
</reference>
<protein>
    <submittedName>
        <fullName evidence="1">Uncharacterized protein</fullName>
    </submittedName>
</protein>